<organism evidence="1 2">
    <name type="scientific">Bernardetia litoralis (strain ATCC 23117 / DSM 6794 / NBRC 15988 / NCIMB 1366 / Fx l1 / Sio-4)</name>
    <name type="common">Flexibacter litoralis</name>
    <dbReference type="NCBI Taxonomy" id="880071"/>
    <lineage>
        <taxon>Bacteria</taxon>
        <taxon>Pseudomonadati</taxon>
        <taxon>Bacteroidota</taxon>
        <taxon>Cytophagia</taxon>
        <taxon>Cytophagales</taxon>
        <taxon>Bernardetiaceae</taxon>
        <taxon>Bernardetia</taxon>
    </lineage>
</organism>
<dbReference type="EMBL" id="CP003345">
    <property type="protein sequence ID" value="AFM02687.1"/>
    <property type="molecule type" value="Genomic_DNA"/>
</dbReference>
<dbReference type="KEGG" id="fli:Fleli_0189"/>
<dbReference type="RefSeq" id="WP_014796152.1">
    <property type="nucleotide sequence ID" value="NC_018018.1"/>
</dbReference>
<dbReference type="HOGENOM" id="CLU_2093222_0_0_10"/>
<accession>I4AFF2</accession>
<name>I4AFF2_BERLS</name>
<dbReference type="AlphaFoldDB" id="I4AFF2"/>
<dbReference type="STRING" id="880071.Fleli_0189"/>
<evidence type="ECO:0000313" key="1">
    <source>
        <dbReference type="EMBL" id="AFM02687.1"/>
    </source>
</evidence>
<reference evidence="2" key="1">
    <citation type="submission" date="2012-06" db="EMBL/GenBank/DDBJ databases">
        <title>The complete genome of Flexibacter litoralis DSM 6794.</title>
        <authorList>
            <person name="Lucas S."/>
            <person name="Copeland A."/>
            <person name="Lapidus A."/>
            <person name="Glavina del Rio T."/>
            <person name="Dalin E."/>
            <person name="Tice H."/>
            <person name="Bruce D."/>
            <person name="Goodwin L."/>
            <person name="Pitluck S."/>
            <person name="Peters L."/>
            <person name="Ovchinnikova G."/>
            <person name="Lu M."/>
            <person name="Kyrpides N."/>
            <person name="Mavromatis K."/>
            <person name="Ivanova N."/>
            <person name="Brettin T."/>
            <person name="Detter J.C."/>
            <person name="Han C."/>
            <person name="Larimer F."/>
            <person name="Land M."/>
            <person name="Hauser L."/>
            <person name="Markowitz V."/>
            <person name="Cheng J.-F."/>
            <person name="Hugenholtz P."/>
            <person name="Woyke T."/>
            <person name="Wu D."/>
            <person name="Spring S."/>
            <person name="Lang E."/>
            <person name="Kopitz M."/>
            <person name="Brambilla E."/>
            <person name="Klenk H.-P."/>
            <person name="Eisen J.A."/>
        </authorList>
    </citation>
    <scope>NUCLEOTIDE SEQUENCE [LARGE SCALE GENOMIC DNA]</scope>
    <source>
        <strain evidence="2">ATCC 23117 / DSM 6794 / NBRC 15988 / NCIMB 1366 / Sio-4</strain>
    </source>
</reference>
<keyword evidence="2" id="KW-1185">Reference proteome</keyword>
<protein>
    <submittedName>
        <fullName evidence="1">Uncharacterized protein</fullName>
    </submittedName>
</protein>
<proteinExistence type="predicted"/>
<evidence type="ECO:0000313" key="2">
    <source>
        <dbReference type="Proteomes" id="UP000006054"/>
    </source>
</evidence>
<gene>
    <name evidence="1" type="ordered locus">Fleli_0189</name>
</gene>
<dbReference type="Proteomes" id="UP000006054">
    <property type="component" value="Chromosome"/>
</dbReference>
<sequence>MKINLLKISFLLIFISCNTEVSYRESSLYIENYRFDSDTFHINYRTLLETYYYACGCDTTLNNDTLYLDFKKTVFDKEQKCDVKAEYDSESQIYHLKIKANNHIVVLTQSGIAFQR</sequence>